<name>A0A2N3V6D9_9NOCA</name>
<evidence type="ECO:0000313" key="2">
    <source>
        <dbReference type="Proteomes" id="UP000233766"/>
    </source>
</evidence>
<dbReference type="EMBL" id="PJMW01000002">
    <property type="protein sequence ID" value="PKV77179.1"/>
    <property type="molecule type" value="Genomic_DNA"/>
</dbReference>
<keyword evidence="2" id="KW-1185">Reference proteome</keyword>
<organism evidence="1 2">
    <name type="scientific">Nocardia fluminea</name>
    <dbReference type="NCBI Taxonomy" id="134984"/>
    <lineage>
        <taxon>Bacteria</taxon>
        <taxon>Bacillati</taxon>
        <taxon>Actinomycetota</taxon>
        <taxon>Actinomycetes</taxon>
        <taxon>Mycobacteriales</taxon>
        <taxon>Nocardiaceae</taxon>
        <taxon>Nocardia</taxon>
    </lineage>
</organism>
<reference evidence="1 2" key="1">
    <citation type="submission" date="2017-12" db="EMBL/GenBank/DDBJ databases">
        <title>Sequencing the genomes of 1000 Actinobacteria strains.</title>
        <authorList>
            <person name="Klenk H.-P."/>
        </authorList>
    </citation>
    <scope>NUCLEOTIDE SEQUENCE [LARGE SCALE GENOMIC DNA]</scope>
    <source>
        <strain evidence="1 2">DSM 44489</strain>
    </source>
</reference>
<dbReference type="AlphaFoldDB" id="A0A2N3V6D9"/>
<gene>
    <name evidence="1" type="ORF">ATK86_1508</name>
</gene>
<evidence type="ECO:0008006" key="3">
    <source>
        <dbReference type="Google" id="ProtNLM"/>
    </source>
</evidence>
<proteinExistence type="predicted"/>
<sequence length="113" mass="12224">MRPAIPQLDTWNLESLRRAGQAARANADTLSTSVDDCSRAVSAAGSWYGQTKDAASRRIDEEVDHGYEICTVLLQVADDAEDAYQSLKHAKTYVLEQKNLAVAQGSRSLPTGG</sequence>
<protein>
    <recommendedName>
        <fullName evidence="3">Excreted virulence factor EspC (Type VII ESX diderm)</fullName>
    </recommendedName>
</protein>
<dbReference type="RefSeq" id="WP_170112041.1">
    <property type="nucleotide sequence ID" value="NZ_PJMW01000002.1"/>
</dbReference>
<evidence type="ECO:0000313" key="1">
    <source>
        <dbReference type="EMBL" id="PKV77179.1"/>
    </source>
</evidence>
<dbReference type="Proteomes" id="UP000233766">
    <property type="component" value="Unassembled WGS sequence"/>
</dbReference>
<accession>A0A2N3V6D9</accession>
<comment type="caution">
    <text evidence="1">The sequence shown here is derived from an EMBL/GenBank/DDBJ whole genome shotgun (WGS) entry which is preliminary data.</text>
</comment>